<dbReference type="EMBL" id="MJBS01000032">
    <property type="protein sequence ID" value="OHE99943.1"/>
    <property type="molecule type" value="Genomic_DNA"/>
</dbReference>
<feature type="compositionally biased region" description="Acidic residues" evidence="1">
    <location>
        <begin position="379"/>
        <end position="392"/>
    </location>
</feature>
<keyword evidence="3" id="KW-1185">Reference proteome</keyword>
<sequence>MAMDTVVGDGTRVEVTKEELDVGLATDVTLPPGETSVRLVCGRDCGAEGGDVGDDVKLDELDGMLTAAVGLDVKVVKIKEVVVWLPWTEEVTLPEEAVETAEAVLVAKLEDKACVMEEPEDENPVKEVLSLVEDGNIDELLVCAVVLAGGVLVASAEDVVLKKVVLPVDKAVLLLDSRLVGRTENVLLKVDVKVVIESEELNVVVLDDAAVVAVLFNVEMSVDESEVLEGRDVVDEVDILGLELATEVEEDEELVGKIDVVSKVSDVVVSNIEDEDVVESEEVEELVVFAKGQLVDVEESCVLLLVSRLLVVEKEDVVDSEEDDVSILEVEVEDDSVLVSDVEVEDEDEVEEEVTEEVEEEAEEEVEEVEVEVSVLNSEVEEEVEEAEEEFE</sequence>
<dbReference type="GeneID" id="34558001"/>
<dbReference type="RefSeq" id="XP_022477088.1">
    <property type="nucleotide sequence ID" value="XM_022616491.1"/>
</dbReference>
<gene>
    <name evidence="2" type="ORF">CORC01_04844</name>
</gene>
<accession>A0A1G4BEZ4</accession>
<evidence type="ECO:0000313" key="3">
    <source>
        <dbReference type="Proteomes" id="UP000176998"/>
    </source>
</evidence>
<comment type="caution">
    <text evidence="2">The sequence shown here is derived from an EMBL/GenBank/DDBJ whole genome shotgun (WGS) entry which is preliminary data.</text>
</comment>
<evidence type="ECO:0000313" key="2">
    <source>
        <dbReference type="EMBL" id="OHE99943.1"/>
    </source>
</evidence>
<evidence type="ECO:0000256" key="1">
    <source>
        <dbReference type="SAM" id="MobiDB-lite"/>
    </source>
</evidence>
<feature type="compositionally biased region" description="Acidic residues" evidence="1">
    <location>
        <begin position="342"/>
        <end position="371"/>
    </location>
</feature>
<reference evidence="2 3" key="1">
    <citation type="submission" date="2016-09" db="EMBL/GenBank/DDBJ databases">
        <authorList>
            <person name="Capua I."/>
            <person name="De Benedictis P."/>
            <person name="Joannis T."/>
            <person name="Lombin L.H."/>
            <person name="Cattoli G."/>
        </authorList>
    </citation>
    <scope>NUCLEOTIDE SEQUENCE [LARGE SCALE GENOMIC DNA]</scope>
    <source>
        <strain evidence="2 3">IMI 309357</strain>
    </source>
</reference>
<proteinExistence type="predicted"/>
<organism evidence="2 3">
    <name type="scientific">Colletotrichum orchidophilum</name>
    <dbReference type="NCBI Taxonomy" id="1209926"/>
    <lineage>
        <taxon>Eukaryota</taxon>
        <taxon>Fungi</taxon>
        <taxon>Dikarya</taxon>
        <taxon>Ascomycota</taxon>
        <taxon>Pezizomycotina</taxon>
        <taxon>Sordariomycetes</taxon>
        <taxon>Hypocreomycetidae</taxon>
        <taxon>Glomerellales</taxon>
        <taxon>Glomerellaceae</taxon>
        <taxon>Colletotrichum</taxon>
    </lineage>
</organism>
<protein>
    <submittedName>
        <fullName evidence="2">Uncharacterized protein</fullName>
    </submittedName>
</protein>
<name>A0A1G4BEZ4_9PEZI</name>
<feature type="region of interest" description="Disordered" evidence="1">
    <location>
        <begin position="342"/>
        <end position="392"/>
    </location>
</feature>
<dbReference type="Proteomes" id="UP000176998">
    <property type="component" value="Unassembled WGS sequence"/>
</dbReference>
<dbReference type="AlphaFoldDB" id="A0A1G4BEZ4"/>